<gene>
    <name evidence="2" type="ORF">MKW98_032206</name>
</gene>
<feature type="signal peptide" evidence="1">
    <location>
        <begin position="1"/>
        <end position="34"/>
    </location>
</feature>
<dbReference type="AlphaFoldDB" id="A0AAD4SFY4"/>
<protein>
    <submittedName>
        <fullName evidence="2">Uncharacterized protein</fullName>
    </submittedName>
</protein>
<name>A0AAD4SFY4_9MAGN</name>
<evidence type="ECO:0000313" key="2">
    <source>
        <dbReference type="EMBL" id="KAI3903552.1"/>
    </source>
</evidence>
<sequence length="79" mass="8597">MSPEVKHFGHLHGCRHSLPMVSWGLLMSWLMVKSLLLLDKGNVGKGCPSTGSSLKQAGAKVLMTEIVVEIFRTCCITSL</sequence>
<proteinExistence type="predicted"/>
<evidence type="ECO:0000256" key="1">
    <source>
        <dbReference type="SAM" id="SignalP"/>
    </source>
</evidence>
<keyword evidence="1" id="KW-0732">Signal</keyword>
<feature type="chain" id="PRO_5041930448" evidence="1">
    <location>
        <begin position="35"/>
        <end position="79"/>
    </location>
</feature>
<reference evidence="2" key="1">
    <citation type="submission" date="2022-04" db="EMBL/GenBank/DDBJ databases">
        <title>A functionally conserved STORR gene fusion in Papaver species that diverged 16.8 million years ago.</title>
        <authorList>
            <person name="Catania T."/>
        </authorList>
    </citation>
    <scope>NUCLEOTIDE SEQUENCE</scope>
    <source>
        <strain evidence="2">S-188037</strain>
    </source>
</reference>
<dbReference type="Proteomes" id="UP001202328">
    <property type="component" value="Unassembled WGS sequence"/>
</dbReference>
<accession>A0AAD4SFY4</accession>
<evidence type="ECO:0000313" key="3">
    <source>
        <dbReference type="Proteomes" id="UP001202328"/>
    </source>
</evidence>
<organism evidence="2 3">
    <name type="scientific">Papaver atlanticum</name>
    <dbReference type="NCBI Taxonomy" id="357466"/>
    <lineage>
        <taxon>Eukaryota</taxon>
        <taxon>Viridiplantae</taxon>
        <taxon>Streptophyta</taxon>
        <taxon>Embryophyta</taxon>
        <taxon>Tracheophyta</taxon>
        <taxon>Spermatophyta</taxon>
        <taxon>Magnoliopsida</taxon>
        <taxon>Ranunculales</taxon>
        <taxon>Papaveraceae</taxon>
        <taxon>Papaveroideae</taxon>
        <taxon>Papaver</taxon>
    </lineage>
</organism>
<dbReference type="EMBL" id="JAJJMB010011222">
    <property type="protein sequence ID" value="KAI3903552.1"/>
    <property type="molecule type" value="Genomic_DNA"/>
</dbReference>
<keyword evidence="3" id="KW-1185">Reference proteome</keyword>
<comment type="caution">
    <text evidence="2">The sequence shown here is derived from an EMBL/GenBank/DDBJ whole genome shotgun (WGS) entry which is preliminary data.</text>
</comment>